<evidence type="ECO:0000259" key="5">
    <source>
        <dbReference type="PROSITE" id="PS51293"/>
    </source>
</evidence>
<dbReference type="PROSITE" id="PS51293">
    <property type="entry name" value="SANT"/>
    <property type="match status" value="1"/>
</dbReference>
<dbReference type="OrthoDB" id="118550at2759"/>
<name>A0A835CX02_TETSI</name>
<dbReference type="InterPro" id="IPR009057">
    <property type="entry name" value="Homeodomain-like_sf"/>
</dbReference>
<reference evidence="6 7" key="1">
    <citation type="submission" date="2020-04" db="EMBL/GenBank/DDBJ databases">
        <title>Plant Genome Project.</title>
        <authorList>
            <person name="Zhang R.-G."/>
        </authorList>
    </citation>
    <scope>NUCLEOTIDE SEQUENCE [LARGE SCALE GENOMIC DNA]</scope>
    <source>
        <strain evidence="6">YNK0</strain>
        <tissue evidence="6">Leaf</tissue>
    </source>
</reference>
<proteinExistence type="predicted"/>
<protein>
    <recommendedName>
        <fullName evidence="5">SANT domain-containing protein</fullName>
    </recommendedName>
</protein>
<dbReference type="AlphaFoldDB" id="A0A835CX02"/>
<evidence type="ECO:0000256" key="1">
    <source>
        <dbReference type="ARBA" id="ARBA00004123"/>
    </source>
</evidence>
<evidence type="ECO:0000256" key="4">
    <source>
        <dbReference type="ARBA" id="ARBA00023242"/>
    </source>
</evidence>
<gene>
    <name evidence="6" type="ORF">HHK36_033154</name>
</gene>
<feature type="domain" description="SANT" evidence="5">
    <location>
        <begin position="5"/>
        <end position="60"/>
    </location>
</feature>
<evidence type="ECO:0000256" key="2">
    <source>
        <dbReference type="ARBA" id="ARBA00023015"/>
    </source>
</evidence>
<keyword evidence="7" id="KW-1185">Reference proteome</keyword>
<dbReference type="EMBL" id="JABCRI010001181">
    <property type="protein sequence ID" value="KAF8364863.1"/>
    <property type="molecule type" value="Genomic_DNA"/>
</dbReference>
<dbReference type="GO" id="GO:0003700">
    <property type="term" value="F:DNA-binding transcription factor activity"/>
    <property type="evidence" value="ECO:0007669"/>
    <property type="project" value="InterPro"/>
</dbReference>
<dbReference type="SMART" id="SM00717">
    <property type="entry name" value="SANT"/>
    <property type="match status" value="1"/>
</dbReference>
<dbReference type="CDD" id="cd00167">
    <property type="entry name" value="SANT"/>
    <property type="match status" value="1"/>
</dbReference>
<dbReference type="PANTHER" id="PTHR43952">
    <property type="entry name" value="MYB FAMILY TRANSCRIPTION FACTOR-RELATED"/>
    <property type="match status" value="1"/>
</dbReference>
<comment type="caution">
    <text evidence="6">The sequence shown here is derived from an EMBL/GenBank/DDBJ whole genome shotgun (WGS) entry which is preliminary data.</text>
</comment>
<organism evidence="6 7">
    <name type="scientific">Tetracentron sinense</name>
    <name type="common">Spur-leaf</name>
    <dbReference type="NCBI Taxonomy" id="13715"/>
    <lineage>
        <taxon>Eukaryota</taxon>
        <taxon>Viridiplantae</taxon>
        <taxon>Streptophyta</taxon>
        <taxon>Embryophyta</taxon>
        <taxon>Tracheophyta</taxon>
        <taxon>Spermatophyta</taxon>
        <taxon>Magnoliopsida</taxon>
        <taxon>Trochodendrales</taxon>
        <taxon>Trochodendraceae</taxon>
        <taxon>Tetracentron</taxon>
    </lineage>
</organism>
<keyword evidence="4" id="KW-0539">Nucleus</keyword>
<keyword evidence="2" id="KW-0805">Transcription regulation</keyword>
<dbReference type="OMA" id="KRIEHGQ"/>
<dbReference type="SUPFAM" id="SSF46689">
    <property type="entry name" value="Homeodomain-like"/>
    <property type="match status" value="1"/>
</dbReference>
<dbReference type="InterPro" id="IPR017884">
    <property type="entry name" value="SANT_dom"/>
</dbReference>
<evidence type="ECO:0000256" key="3">
    <source>
        <dbReference type="ARBA" id="ARBA00023163"/>
    </source>
</evidence>
<comment type="subcellular location">
    <subcellularLocation>
        <location evidence="1">Nucleus</location>
    </subcellularLocation>
</comment>
<accession>A0A835CX02</accession>
<dbReference type="Gene3D" id="1.10.10.60">
    <property type="entry name" value="Homeodomain-like"/>
    <property type="match status" value="1"/>
</dbReference>
<sequence length="108" mass="12294">MASCSSSSTWTAKQKKLFEVALAKYDKDTPDRWHNVAKAVGGKTVEEVKRQYQILVEEIERIDSDQVAIPNYRFLFPPHAKISKAPMKNEPADFVLEPLFLLCHMSAL</sequence>
<evidence type="ECO:0000313" key="6">
    <source>
        <dbReference type="EMBL" id="KAF8364863.1"/>
    </source>
</evidence>
<dbReference type="GO" id="GO:0005634">
    <property type="term" value="C:nucleus"/>
    <property type="evidence" value="ECO:0007669"/>
    <property type="project" value="UniProtKB-SubCell"/>
</dbReference>
<dbReference type="PANTHER" id="PTHR43952:SF75">
    <property type="entry name" value="PROTEIN RADIALIS-LIKE 6"/>
    <property type="match status" value="1"/>
</dbReference>
<dbReference type="FunFam" id="1.10.10.60:FF:000154">
    <property type="entry name" value="Transcription factor SRM1"/>
    <property type="match status" value="1"/>
</dbReference>
<dbReference type="InterPro" id="IPR001005">
    <property type="entry name" value="SANT/Myb"/>
</dbReference>
<dbReference type="Proteomes" id="UP000655225">
    <property type="component" value="Unassembled WGS sequence"/>
</dbReference>
<keyword evidence="3" id="KW-0804">Transcription</keyword>
<dbReference type="InterPro" id="IPR044636">
    <property type="entry name" value="RADIALIS-like"/>
</dbReference>
<dbReference type="Pfam" id="PF23082">
    <property type="entry name" value="Myb_DNA-binding_2"/>
    <property type="match status" value="1"/>
</dbReference>
<evidence type="ECO:0000313" key="7">
    <source>
        <dbReference type="Proteomes" id="UP000655225"/>
    </source>
</evidence>